<evidence type="ECO:0000256" key="4">
    <source>
        <dbReference type="ARBA" id="ARBA00022989"/>
    </source>
</evidence>
<dbReference type="KEGG" id="bvk:117243159"/>
<accession>A0A6J3LQL0</accession>
<proteinExistence type="inferred from homology"/>
<feature type="transmembrane region" description="Helical" evidence="7">
    <location>
        <begin position="94"/>
        <end position="115"/>
    </location>
</feature>
<protein>
    <submittedName>
        <fullName evidence="9">Uncharacterized protein LOC117243159</fullName>
    </submittedName>
</protein>
<dbReference type="GeneID" id="117243159"/>
<keyword evidence="3 7" id="KW-0812">Transmembrane</keyword>
<evidence type="ECO:0000256" key="7">
    <source>
        <dbReference type="SAM" id="Phobius"/>
    </source>
</evidence>
<name>A0A6J3LQL0_9HYME</name>
<evidence type="ECO:0000256" key="6">
    <source>
        <dbReference type="SAM" id="MobiDB-lite"/>
    </source>
</evidence>
<dbReference type="PANTHER" id="PTHR31815:SF1">
    <property type="entry name" value="TRANSMEMBRANE PROTEIN 200C"/>
    <property type="match status" value="1"/>
</dbReference>
<keyword evidence="5 7" id="KW-0472">Membrane</keyword>
<evidence type="ECO:0000256" key="2">
    <source>
        <dbReference type="ARBA" id="ARBA00005308"/>
    </source>
</evidence>
<feature type="compositionally biased region" description="Polar residues" evidence="6">
    <location>
        <begin position="470"/>
        <end position="479"/>
    </location>
</feature>
<dbReference type="GO" id="GO:0016020">
    <property type="term" value="C:membrane"/>
    <property type="evidence" value="ECO:0007669"/>
    <property type="project" value="UniProtKB-SubCell"/>
</dbReference>
<feature type="compositionally biased region" description="Basic and acidic residues" evidence="6">
    <location>
        <begin position="454"/>
        <end position="469"/>
    </location>
</feature>
<evidence type="ECO:0000256" key="5">
    <source>
        <dbReference type="ARBA" id="ARBA00023136"/>
    </source>
</evidence>
<comment type="similarity">
    <text evidence="2">Belongs to the TMEM200 family.</text>
</comment>
<reference evidence="9" key="1">
    <citation type="submission" date="2025-08" db="UniProtKB">
        <authorList>
            <consortium name="RefSeq"/>
        </authorList>
    </citation>
    <scope>IDENTIFICATION</scope>
    <source>
        <tissue evidence="9">Muscle</tissue>
    </source>
</reference>
<gene>
    <name evidence="9" type="primary">LOC117243159</name>
</gene>
<feature type="region of interest" description="Disordered" evidence="6">
    <location>
        <begin position="136"/>
        <end position="157"/>
    </location>
</feature>
<dbReference type="PANTHER" id="PTHR31815">
    <property type="entry name" value="AGAP005329-PA"/>
    <property type="match status" value="1"/>
</dbReference>
<dbReference type="RefSeq" id="XP_033366299.1">
    <property type="nucleotide sequence ID" value="XM_033510408.1"/>
</dbReference>
<dbReference type="InterPro" id="IPR018787">
    <property type="entry name" value="DUF2371_TMEM200"/>
</dbReference>
<feature type="transmembrane region" description="Helical" evidence="7">
    <location>
        <begin position="38"/>
        <end position="63"/>
    </location>
</feature>
<dbReference type="Proteomes" id="UP000504631">
    <property type="component" value="Unplaced"/>
</dbReference>
<sequence length="616" mass="69552">MPQGSIHWQGTQRRACGPGAHWNVQVVRGKVTTRCLWYACKALGIGLLLMVLGACMATIGYFADQLSVAQEIRGNLTIRVKNESRGFHLNNLSYAGPIVMGVGGFIVVAACVMTFEARDNAAKVVPARFRFNQTSTIKNTRNQRNRRSTSSQTTKWDHQLGVFKVNRSPSPSIHEVSRKQLTAEFLQFSKELSEKQTGHSIKKSPSAPTLIEKKSPRKRTPKYAGCALLNPELLQRHALSVDNPSYSPHQVSRESLDQQKMGGSQVSMAMDLHIPNKGPVTLKVKDRSDTARRHQLLRQTKVDYVEEVEEAVKSPTGRGYSPKLSGAYSKYPDDFVPRKRNSIDIRLFEELTASKDLTKISPRDFRKISSPSFHKMSFDKAGSERRIERMMGQRKASLEFRKSPDFRRGDYRKLSVDRFSIDCTKYLSDEVEMRSRASSGENLKRQRQAKLHHSRSDDNKRASFEKQQKDAQSSRYSLNTQAVIESGGSESEFKYFTAASLDTEESRADNSDDSHAIDVDEPIAANVSSDGPTEVDALLEEPELENVPEIEIETPRDELDETETRNEISLITENLIYNNQVSKEQEQKKNIHSDDAILHDFVKSKGTTLYIEDDEV</sequence>
<evidence type="ECO:0000256" key="1">
    <source>
        <dbReference type="ARBA" id="ARBA00004141"/>
    </source>
</evidence>
<evidence type="ECO:0000313" key="8">
    <source>
        <dbReference type="Proteomes" id="UP000504631"/>
    </source>
</evidence>
<dbReference type="AlphaFoldDB" id="A0A6J3LQL0"/>
<evidence type="ECO:0000313" key="9">
    <source>
        <dbReference type="RefSeq" id="XP_033366299.1"/>
    </source>
</evidence>
<keyword evidence="4 7" id="KW-1133">Transmembrane helix</keyword>
<evidence type="ECO:0000256" key="3">
    <source>
        <dbReference type="ARBA" id="ARBA00022692"/>
    </source>
</evidence>
<organism evidence="8 9">
    <name type="scientific">Bombus vosnesenskii</name>
    <dbReference type="NCBI Taxonomy" id="207650"/>
    <lineage>
        <taxon>Eukaryota</taxon>
        <taxon>Metazoa</taxon>
        <taxon>Ecdysozoa</taxon>
        <taxon>Arthropoda</taxon>
        <taxon>Hexapoda</taxon>
        <taxon>Insecta</taxon>
        <taxon>Pterygota</taxon>
        <taxon>Neoptera</taxon>
        <taxon>Endopterygota</taxon>
        <taxon>Hymenoptera</taxon>
        <taxon>Apocrita</taxon>
        <taxon>Aculeata</taxon>
        <taxon>Apoidea</taxon>
        <taxon>Anthophila</taxon>
        <taxon>Apidae</taxon>
        <taxon>Bombus</taxon>
        <taxon>Pyrobombus</taxon>
    </lineage>
</organism>
<dbReference type="Pfam" id="PF10177">
    <property type="entry name" value="DUF2371"/>
    <property type="match status" value="1"/>
</dbReference>
<comment type="subcellular location">
    <subcellularLocation>
        <location evidence="1">Membrane</location>
        <topology evidence="1">Multi-pass membrane protein</topology>
    </subcellularLocation>
</comment>
<feature type="region of interest" description="Disordered" evidence="6">
    <location>
        <begin position="434"/>
        <end position="479"/>
    </location>
</feature>
<keyword evidence="8" id="KW-1185">Reference proteome</keyword>
<feature type="region of interest" description="Disordered" evidence="6">
    <location>
        <begin position="194"/>
        <end position="218"/>
    </location>
</feature>